<comment type="caution">
    <text evidence="3">The sequence shown here is derived from an EMBL/GenBank/DDBJ whole genome shotgun (WGS) entry which is preliminary data.</text>
</comment>
<accession>A0ABR3LAC5</accession>
<feature type="compositionally biased region" description="Polar residues" evidence="1">
    <location>
        <begin position="44"/>
        <end position="60"/>
    </location>
</feature>
<organism evidence="3 4">
    <name type="scientific">Cirrhinus molitorella</name>
    <name type="common">mud carp</name>
    <dbReference type="NCBI Taxonomy" id="172907"/>
    <lineage>
        <taxon>Eukaryota</taxon>
        <taxon>Metazoa</taxon>
        <taxon>Chordata</taxon>
        <taxon>Craniata</taxon>
        <taxon>Vertebrata</taxon>
        <taxon>Euteleostomi</taxon>
        <taxon>Actinopterygii</taxon>
        <taxon>Neopterygii</taxon>
        <taxon>Teleostei</taxon>
        <taxon>Ostariophysi</taxon>
        <taxon>Cypriniformes</taxon>
        <taxon>Cyprinidae</taxon>
        <taxon>Labeoninae</taxon>
        <taxon>Labeonini</taxon>
        <taxon>Cirrhinus</taxon>
    </lineage>
</organism>
<feature type="transmembrane region" description="Helical" evidence="2">
    <location>
        <begin position="6"/>
        <end position="25"/>
    </location>
</feature>
<evidence type="ECO:0000256" key="2">
    <source>
        <dbReference type="SAM" id="Phobius"/>
    </source>
</evidence>
<protein>
    <submittedName>
        <fullName evidence="3">Uncharacterized protein</fullName>
    </submittedName>
</protein>
<evidence type="ECO:0000313" key="3">
    <source>
        <dbReference type="EMBL" id="KAL1249803.1"/>
    </source>
</evidence>
<evidence type="ECO:0000256" key="1">
    <source>
        <dbReference type="SAM" id="MobiDB-lite"/>
    </source>
</evidence>
<dbReference type="EMBL" id="JAYMGO010000023">
    <property type="protein sequence ID" value="KAL1249803.1"/>
    <property type="molecule type" value="Genomic_DNA"/>
</dbReference>
<feature type="region of interest" description="Disordered" evidence="1">
    <location>
        <begin position="44"/>
        <end position="67"/>
    </location>
</feature>
<keyword evidence="2" id="KW-1133">Transmembrane helix</keyword>
<dbReference type="Proteomes" id="UP001558613">
    <property type="component" value="Unassembled WGS sequence"/>
</dbReference>
<keyword evidence="2" id="KW-0472">Membrane</keyword>
<name>A0ABR3LAC5_9TELE</name>
<evidence type="ECO:0000313" key="4">
    <source>
        <dbReference type="Proteomes" id="UP001558613"/>
    </source>
</evidence>
<keyword evidence="4" id="KW-1185">Reference proteome</keyword>
<keyword evidence="2" id="KW-0812">Transmembrane</keyword>
<feature type="non-terminal residue" evidence="3">
    <location>
        <position position="1"/>
    </location>
</feature>
<gene>
    <name evidence="3" type="ORF">QQF64_020808</name>
</gene>
<sequence length="67" mass="7387">PVTSSPLLISLLFTPVLSVFTVSLFPSFRQQTSVNCSELSQCLQTGSSKMPNNHISSSRYSHQKQSK</sequence>
<proteinExistence type="predicted"/>
<reference evidence="3 4" key="1">
    <citation type="submission" date="2023-09" db="EMBL/GenBank/DDBJ databases">
        <authorList>
            <person name="Wang M."/>
        </authorList>
    </citation>
    <scope>NUCLEOTIDE SEQUENCE [LARGE SCALE GENOMIC DNA]</scope>
    <source>
        <strain evidence="3">GT-2023</strain>
        <tissue evidence="3">Liver</tissue>
    </source>
</reference>